<dbReference type="RefSeq" id="WP_164465966.1">
    <property type="nucleotide sequence ID" value="NZ_BOMX01000149.1"/>
</dbReference>
<name>A0A561VIA2_ACTTI</name>
<protein>
    <submittedName>
        <fullName evidence="1">Polyketide cyclase/dehydrase/lipid transport protein</fullName>
    </submittedName>
</protein>
<evidence type="ECO:0000313" key="1">
    <source>
        <dbReference type="EMBL" id="TWG11336.1"/>
    </source>
</evidence>
<dbReference type="InterPro" id="IPR019587">
    <property type="entry name" value="Polyketide_cyclase/dehydratase"/>
</dbReference>
<dbReference type="AlphaFoldDB" id="A0A561VIA2"/>
<evidence type="ECO:0000313" key="2">
    <source>
        <dbReference type="Proteomes" id="UP000320239"/>
    </source>
</evidence>
<dbReference type="InterPro" id="IPR023393">
    <property type="entry name" value="START-like_dom_sf"/>
</dbReference>
<dbReference type="SUPFAM" id="SSF55961">
    <property type="entry name" value="Bet v1-like"/>
    <property type="match status" value="1"/>
</dbReference>
<organism evidence="1 2">
    <name type="scientific">Actinoplanes teichomyceticus</name>
    <dbReference type="NCBI Taxonomy" id="1867"/>
    <lineage>
        <taxon>Bacteria</taxon>
        <taxon>Bacillati</taxon>
        <taxon>Actinomycetota</taxon>
        <taxon>Actinomycetes</taxon>
        <taxon>Micromonosporales</taxon>
        <taxon>Micromonosporaceae</taxon>
        <taxon>Actinoplanes</taxon>
    </lineage>
</organism>
<dbReference type="Gene3D" id="3.30.530.20">
    <property type="match status" value="1"/>
</dbReference>
<proteinExistence type="predicted"/>
<dbReference type="CDD" id="cd07812">
    <property type="entry name" value="SRPBCC"/>
    <property type="match status" value="1"/>
</dbReference>
<dbReference type="Pfam" id="PF10604">
    <property type="entry name" value="Polyketide_cyc2"/>
    <property type="match status" value="1"/>
</dbReference>
<dbReference type="Proteomes" id="UP000320239">
    <property type="component" value="Unassembled WGS sequence"/>
</dbReference>
<gene>
    <name evidence="1" type="ORF">FHX34_10666</name>
</gene>
<accession>A0A561VIA2</accession>
<reference evidence="1 2" key="1">
    <citation type="submission" date="2019-06" db="EMBL/GenBank/DDBJ databases">
        <title>Sequencing the genomes of 1000 actinobacteria strains.</title>
        <authorList>
            <person name="Klenk H.-P."/>
        </authorList>
    </citation>
    <scope>NUCLEOTIDE SEQUENCE [LARGE SCALE GENOMIC DNA]</scope>
    <source>
        <strain evidence="1 2">DSM 43866</strain>
    </source>
</reference>
<sequence>MSSGRQGVAAQTTGVSGSYGFTGPAEVVFGVLTDPERAPRWLSGAVRVDSAGTEAVKIRTGERVHDYQVEISTEDLQVDWRGSDQRGVYGFARVEDAPAGGSVVHAEITVPASAGDRSAVKGLLDEAMRGLQAEVSDNFNAG</sequence>
<dbReference type="EMBL" id="VIWY01000006">
    <property type="protein sequence ID" value="TWG11336.1"/>
    <property type="molecule type" value="Genomic_DNA"/>
</dbReference>
<comment type="caution">
    <text evidence="1">The sequence shown here is derived from an EMBL/GenBank/DDBJ whole genome shotgun (WGS) entry which is preliminary data.</text>
</comment>
<keyword evidence="2" id="KW-1185">Reference proteome</keyword>